<evidence type="ECO:0000259" key="4">
    <source>
        <dbReference type="SMART" id="SM00801"/>
    </source>
</evidence>
<dbReference type="EMBL" id="JAFHDT010000017">
    <property type="protein sequence ID" value="KAI7798014.1"/>
    <property type="molecule type" value="Genomic_DNA"/>
</dbReference>
<dbReference type="InterPro" id="IPR051942">
    <property type="entry name" value="DENN_domain_containing_2"/>
</dbReference>
<evidence type="ECO:0000256" key="1">
    <source>
        <dbReference type="SAM" id="MobiDB-lite"/>
    </source>
</evidence>
<evidence type="ECO:0000259" key="2">
    <source>
        <dbReference type="SMART" id="SM00799"/>
    </source>
</evidence>
<dbReference type="SMART" id="SM00799">
    <property type="entry name" value="DENN"/>
    <property type="match status" value="1"/>
</dbReference>
<feature type="domain" description="cDENN" evidence="2">
    <location>
        <begin position="262"/>
        <end position="444"/>
    </location>
</feature>
<dbReference type="Pfam" id="PF02141">
    <property type="entry name" value="DENN"/>
    <property type="match status" value="1"/>
</dbReference>
<dbReference type="GO" id="GO:0005829">
    <property type="term" value="C:cytosol"/>
    <property type="evidence" value="ECO:0007669"/>
    <property type="project" value="TreeGrafter"/>
</dbReference>
<dbReference type="InterPro" id="IPR001194">
    <property type="entry name" value="cDENN_dom"/>
</dbReference>
<dbReference type="Gene3D" id="3.40.50.11500">
    <property type="match status" value="1"/>
</dbReference>
<gene>
    <name evidence="5" type="ORF">IRJ41_021272</name>
</gene>
<sequence>MIKLNGLKGVHWFPPANTAHVFTYPCLSVCRDTMTSPRGTWIFSSMRSKTRPSQDEGENNFRRRLFSSFRGERQRSKGAEDDGTTDIEKRRALSDGGIETSKGVFLPGEDQDQELGAMKRFSSMFSSFRGKISKDRASKEPDLLVSTELSPVEEKSKEQRYASGQFFFEYLVVVTPKLTKEGTYEPQIIYQFPKKDGMVRFQKEEEEKTLKALKLFCFPEGVNWAPLTEYCSETFSFVLTDVDGSRKNGYCRRLLPYGKGARPPEAYCIISNVACFGLFSNIFDEVEKRRKISMAMIYPFMQSLRESAFPAPGHTVSIKSFIPERGTETISLTRPTDSWLEHVDFRTLFNCLSDEEVLLVFAATVLERRIIFIAEELGTLSQVIHAVAVLLYPFIWQHTLISIIPEILIDVVMAPTPYLLGVQKRLADQVTDQTEVLVVDLSEDRKETFIKCMGDEDTILPHKLKEEIRQALGAKNDKSSLEELNQVVPEAFLPFFIKTVGHFAKHIVRNDKDKQGEFQPRNFCKAIESKSTRRFVKKFVQTQMFDLFIQEVEQRPASQDGTGFFERKIAEYQKKMRERAKKH</sequence>
<feature type="domain" description="dDENN" evidence="4">
    <location>
        <begin position="484"/>
        <end position="552"/>
    </location>
</feature>
<protein>
    <submittedName>
        <fullName evidence="5">DENN domain-containing protein 2D</fullName>
    </submittedName>
</protein>
<dbReference type="InterPro" id="IPR005112">
    <property type="entry name" value="dDENN_dom"/>
</dbReference>
<proteinExistence type="predicted"/>
<dbReference type="Pfam" id="PF03456">
    <property type="entry name" value="uDENN"/>
    <property type="match status" value="1"/>
</dbReference>
<evidence type="ECO:0000313" key="6">
    <source>
        <dbReference type="Proteomes" id="UP001059041"/>
    </source>
</evidence>
<name>A0A9W7TJH6_TRIRA</name>
<dbReference type="SMART" id="SM00800">
    <property type="entry name" value="uDENN"/>
    <property type="match status" value="1"/>
</dbReference>
<dbReference type="PANTHER" id="PTHR15288:SF2">
    <property type="entry name" value="DENN DOMAIN-CONTAINING PROTEIN 2D"/>
    <property type="match status" value="1"/>
</dbReference>
<feature type="compositionally biased region" description="Basic and acidic residues" evidence="1">
    <location>
        <begin position="70"/>
        <end position="93"/>
    </location>
</feature>
<dbReference type="FunFam" id="3.40.50.11500:FF:000004">
    <property type="entry name" value="DENN domain-containing protein 2C isoform X1"/>
    <property type="match status" value="1"/>
</dbReference>
<dbReference type="InterPro" id="IPR005113">
    <property type="entry name" value="uDENN_dom"/>
</dbReference>
<dbReference type="SMART" id="SM00801">
    <property type="entry name" value="dDENN"/>
    <property type="match status" value="1"/>
</dbReference>
<dbReference type="Pfam" id="PF03455">
    <property type="entry name" value="dDENN"/>
    <property type="match status" value="1"/>
</dbReference>
<dbReference type="PANTHER" id="PTHR15288">
    <property type="entry name" value="DENN DOMAIN-CONTAINING PROTEIN 2"/>
    <property type="match status" value="1"/>
</dbReference>
<organism evidence="5 6">
    <name type="scientific">Triplophysa rosa</name>
    <name type="common">Cave loach</name>
    <dbReference type="NCBI Taxonomy" id="992332"/>
    <lineage>
        <taxon>Eukaryota</taxon>
        <taxon>Metazoa</taxon>
        <taxon>Chordata</taxon>
        <taxon>Craniata</taxon>
        <taxon>Vertebrata</taxon>
        <taxon>Euteleostomi</taxon>
        <taxon>Actinopterygii</taxon>
        <taxon>Neopterygii</taxon>
        <taxon>Teleostei</taxon>
        <taxon>Ostariophysi</taxon>
        <taxon>Cypriniformes</taxon>
        <taxon>Nemacheilidae</taxon>
        <taxon>Triplophysa</taxon>
    </lineage>
</organism>
<dbReference type="GO" id="GO:0005654">
    <property type="term" value="C:nucleoplasm"/>
    <property type="evidence" value="ECO:0007669"/>
    <property type="project" value="TreeGrafter"/>
</dbReference>
<reference evidence="5" key="1">
    <citation type="submission" date="2021-02" db="EMBL/GenBank/DDBJ databases">
        <title>Comparative genomics reveals that relaxation of natural selection precedes convergent phenotypic evolution of cavefish.</title>
        <authorList>
            <person name="Peng Z."/>
        </authorList>
    </citation>
    <scope>NUCLEOTIDE SEQUENCE</scope>
    <source>
        <tissue evidence="5">Muscle</tissue>
    </source>
</reference>
<dbReference type="Proteomes" id="UP001059041">
    <property type="component" value="Linkage Group LG17"/>
</dbReference>
<keyword evidence="6" id="KW-1185">Reference proteome</keyword>
<dbReference type="Gene3D" id="3.30.450.200">
    <property type="match status" value="1"/>
</dbReference>
<evidence type="ECO:0000313" key="5">
    <source>
        <dbReference type="EMBL" id="KAI7798014.1"/>
    </source>
</evidence>
<accession>A0A9W7TJH6</accession>
<evidence type="ECO:0000259" key="3">
    <source>
        <dbReference type="SMART" id="SM00800"/>
    </source>
</evidence>
<dbReference type="InterPro" id="IPR043153">
    <property type="entry name" value="DENN_C"/>
</dbReference>
<feature type="domain" description="uDENN" evidence="3">
    <location>
        <begin position="164"/>
        <end position="255"/>
    </location>
</feature>
<feature type="region of interest" description="Disordered" evidence="1">
    <location>
        <begin position="45"/>
        <end position="93"/>
    </location>
</feature>
<comment type="caution">
    <text evidence="5">The sequence shown here is derived from an EMBL/GenBank/DDBJ whole genome shotgun (WGS) entry which is preliminary data.</text>
</comment>
<dbReference type="AlphaFoldDB" id="A0A9W7TJH6"/>